<evidence type="ECO:0000313" key="4">
    <source>
        <dbReference type="Proteomes" id="UP001518680"/>
    </source>
</evidence>
<proteinExistence type="predicted"/>
<dbReference type="Proteomes" id="UP000270649">
    <property type="component" value="Unassembled WGS sequence"/>
</dbReference>
<dbReference type="EMBL" id="REGC01000003">
    <property type="protein sequence ID" value="RMB63171.1"/>
    <property type="molecule type" value="Genomic_DNA"/>
</dbReference>
<dbReference type="GeneID" id="92745403"/>
<dbReference type="EMBL" id="JAACBX020000001">
    <property type="protein sequence ID" value="MBM0243150.1"/>
    <property type="molecule type" value="Genomic_DNA"/>
</dbReference>
<dbReference type="AlphaFoldDB" id="A0A3M0H2J5"/>
<name>A0A3M0H2J5_9CORY</name>
<reference evidence="2 3" key="1">
    <citation type="submission" date="2018-10" db="EMBL/GenBank/DDBJ databases">
        <title>Corynebacterium macginleyi genome sequencing and assembly of the type strain and two clinical samples.</title>
        <authorList>
            <person name="Bernier A.-M."/>
            <person name="Bernard K."/>
        </authorList>
    </citation>
    <scope>NUCLEOTIDE SEQUENCE [LARGE SCALE GENOMIC DNA]</scope>
    <source>
        <strain evidence="2 3">NML 120205</strain>
    </source>
</reference>
<dbReference type="RefSeq" id="WP_121910616.1">
    <property type="nucleotide sequence ID" value="NZ_CP068291.1"/>
</dbReference>
<evidence type="ECO:0000313" key="1">
    <source>
        <dbReference type="EMBL" id="MBM0243150.1"/>
    </source>
</evidence>
<protein>
    <recommendedName>
        <fullName evidence="5">B3/B4 tRNA-binding domain-containing protein</fullName>
    </recommendedName>
</protein>
<comment type="caution">
    <text evidence="2">The sequence shown here is derived from an EMBL/GenBank/DDBJ whole genome shotgun (WGS) entry which is preliminary data.</text>
</comment>
<evidence type="ECO:0000313" key="3">
    <source>
        <dbReference type="Proteomes" id="UP000270649"/>
    </source>
</evidence>
<evidence type="ECO:0008006" key="5">
    <source>
        <dbReference type="Google" id="ProtNLM"/>
    </source>
</evidence>
<keyword evidence="4" id="KW-1185">Reference proteome</keyword>
<accession>A0A3M0H2J5</accession>
<evidence type="ECO:0000313" key="2">
    <source>
        <dbReference type="EMBL" id="RMB63171.1"/>
    </source>
</evidence>
<gene>
    <name evidence="2" type="ORF">D9543_04090</name>
    <name evidence="1" type="ORF">GWO63_002375</name>
</gene>
<dbReference type="OrthoDB" id="276580at2"/>
<dbReference type="Proteomes" id="UP001518680">
    <property type="component" value="Unassembled WGS sequence"/>
</dbReference>
<sequence length="180" mass="19467">MNLIDFLVNVELDTPRPDYRALLITARNVTSPAADTPAAPSAFQPHVAAWRAAWQNAGLDPALFELGAQPSDAPVVALGNAVARRFELPITTFALDGFEGPVRIEVGTATVRDAAGSAARRFRPEHRVQPTPEITSVLYILEALDPLTDDDLRLAADDILDALRAANPDVEVAQRILRPE</sequence>
<reference evidence="1 4" key="2">
    <citation type="submission" date="2021-01" db="EMBL/GenBank/DDBJ databases">
        <title>Complete genome sequences of Corynebacterium macginleyi strains isolated from infectious keratitis.</title>
        <authorList>
            <person name="Sagerfors S."/>
            <person name="Poehlein A."/>
            <person name="Soderquist B."/>
            <person name="Bruggemann H."/>
        </authorList>
    </citation>
    <scope>NUCLEOTIDE SEQUENCE [LARGE SCALE GENOMIC DNA]</scope>
    <source>
        <strain evidence="1 4">12T220</strain>
    </source>
</reference>
<organism evidence="2 3">
    <name type="scientific">Corynebacterium macginleyi</name>
    <dbReference type="NCBI Taxonomy" id="38290"/>
    <lineage>
        <taxon>Bacteria</taxon>
        <taxon>Bacillati</taxon>
        <taxon>Actinomycetota</taxon>
        <taxon>Actinomycetes</taxon>
        <taxon>Mycobacteriales</taxon>
        <taxon>Corynebacteriaceae</taxon>
        <taxon>Corynebacterium</taxon>
    </lineage>
</organism>